<evidence type="ECO:0000313" key="1">
    <source>
        <dbReference type="EMBL" id="KAH3773156.1"/>
    </source>
</evidence>
<dbReference type="AlphaFoldDB" id="A0A9D4E6F4"/>
<dbReference type="EMBL" id="JAIWYP010000009">
    <property type="protein sequence ID" value="KAH3773156.1"/>
    <property type="molecule type" value="Genomic_DNA"/>
</dbReference>
<comment type="caution">
    <text evidence="1">The sequence shown here is derived from an EMBL/GenBank/DDBJ whole genome shotgun (WGS) entry which is preliminary data.</text>
</comment>
<gene>
    <name evidence="1" type="ORF">DPMN_174511</name>
</gene>
<reference evidence="1" key="1">
    <citation type="journal article" date="2019" name="bioRxiv">
        <title>The Genome of the Zebra Mussel, Dreissena polymorpha: A Resource for Invasive Species Research.</title>
        <authorList>
            <person name="McCartney M.A."/>
            <person name="Auch B."/>
            <person name="Kono T."/>
            <person name="Mallez S."/>
            <person name="Zhang Y."/>
            <person name="Obille A."/>
            <person name="Becker A."/>
            <person name="Abrahante J.E."/>
            <person name="Garbe J."/>
            <person name="Badalamenti J.P."/>
            <person name="Herman A."/>
            <person name="Mangelson H."/>
            <person name="Liachko I."/>
            <person name="Sullivan S."/>
            <person name="Sone E.D."/>
            <person name="Koren S."/>
            <person name="Silverstein K.A.T."/>
            <person name="Beckman K.B."/>
            <person name="Gohl D.M."/>
        </authorList>
    </citation>
    <scope>NUCLEOTIDE SEQUENCE</scope>
    <source>
        <strain evidence="1">Duluth1</strain>
        <tissue evidence="1">Whole animal</tissue>
    </source>
</reference>
<sequence>MCRWLKRRRGSGWLERRRESGWLVERKYVAATRTGEAERQESGNIRDLKEVAQMLSVLACF</sequence>
<accession>A0A9D4E6F4</accession>
<proteinExistence type="predicted"/>
<reference evidence="1" key="2">
    <citation type="submission" date="2020-11" db="EMBL/GenBank/DDBJ databases">
        <authorList>
            <person name="McCartney M.A."/>
            <person name="Auch B."/>
            <person name="Kono T."/>
            <person name="Mallez S."/>
            <person name="Becker A."/>
            <person name="Gohl D.M."/>
            <person name="Silverstein K.A.T."/>
            <person name="Koren S."/>
            <person name="Bechman K.B."/>
            <person name="Herman A."/>
            <person name="Abrahante J.E."/>
            <person name="Garbe J."/>
        </authorList>
    </citation>
    <scope>NUCLEOTIDE SEQUENCE</scope>
    <source>
        <strain evidence="1">Duluth1</strain>
        <tissue evidence="1">Whole animal</tissue>
    </source>
</reference>
<evidence type="ECO:0000313" key="2">
    <source>
        <dbReference type="Proteomes" id="UP000828390"/>
    </source>
</evidence>
<dbReference type="Proteomes" id="UP000828390">
    <property type="component" value="Unassembled WGS sequence"/>
</dbReference>
<organism evidence="1 2">
    <name type="scientific">Dreissena polymorpha</name>
    <name type="common">Zebra mussel</name>
    <name type="synonym">Mytilus polymorpha</name>
    <dbReference type="NCBI Taxonomy" id="45954"/>
    <lineage>
        <taxon>Eukaryota</taxon>
        <taxon>Metazoa</taxon>
        <taxon>Spiralia</taxon>
        <taxon>Lophotrochozoa</taxon>
        <taxon>Mollusca</taxon>
        <taxon>Bivalvia</taxon>
        <taxon>Autobranchia</taxon>
        <taxon>Heteroconchia</taxon>
        <taxon>Euheterodonta</taxon>
        <taxon>Imparidentia</taxon>
        <taxon>Neoheterodontei</taxon>
        <taxon>Myida</taxon>
        <taxon>Dreissenoidea</taxon>
        <taxon>Dreissenidae</taxon>
        <taxon>Dreissena</taxon>
    </lineage>
</organism>
<keyword evidence="2" id="KW-1185">Reference proteome</keyword>
<protein>
    <submittedName>
        <fullName evidence="1">Uncharacterized protein</fullName>
    </submittedName>
</protein>
<name>A0A9D4E6F4_DREPO</name>